<dbReference type="Proteomes" id="UP001430755">
    <property type="component" value="Unassembled WGS sequence"/>
</dbReference>
<dbReference type="EMBL" id="JAJMLW010000004">
    <property type="protein sequence ID" value="MCI2242742.1"/>
    <property type="molecule type" value="Genomic_DNA"/>
</dbReference>
<sequence>MCFRPADTGASAGPAKCPECGKTIQAMGGIELKSCPFCKCDFTPYLNGSKPLPNGAPAAPAAPGAPGAPKAPGAPGAPAAPAAPAAPKAPGA</sequence>
<dbReference type="RefSeq" id="WP_242166253.1">
    <property type="nucleotide sequence ID" value="NZ_JAJMLW010000004.1"/>
</dbReference>
<accession>A0ABS9WIN2</accession>
<evidence type="ECO:0000313" key="2">
    <source>
        <dbReference type="EMBL" id="MCI2242742.1"/>
    </source>
</evidence>
<evidence type="ECO:0000256" key="1">
    <source>
        <dbReference type="SAM" id="MobiDB-lite"/>
    </source>
</evidence>
<feature type="compositionally biased region" description="Low complexity" evidence="1">
    <location>
        <begin position="55"/>
        <end position="92"/>
    </location>
</feature>
<comment type="caution">
    <text evidence="2">The sequence shown here is derived from an EMBL/GenBank/DDBJ whole genome shotgun (WGS) entry which is preliminary data.</text>
</comment>
<reference evidence="2" key="1">
    <citation type="submission" date="2021-11" db="EMBL/GenBank/DDBJ databases">
        <title>A Novel Adlercreutzia Species, isolated from a Allomyrina dichotoma larva feces.</title>
        <authorList>
            <person name="Suh M.K."/>
        </authorList>
    </citation>
    <scope>NUCLEOTIDE SEQUENCE</scope>
    <source>
        <strain evidence="2">JBNU-10</strain>
    </source>
</reference>
<protein>
    <submittedName>
        <fullName evidence="2">Uncharacterized protein</fullName>
    </submittedName>
</protein>
<keyword evidence="3" id="KW-1185">Reference proteome</keyword>
<evidence type="ECO:0000313" key="3">
    <source>
        <dbReference type="Proteomes" id="UP001430755"/>
    </source>
</evidence>
<organism evidence="2 3">
    <name type="scientific">Adlercreutzia faecimuris</name>
    <dbReference type="NCBI Taxonomy" id="2897341"/>
    <lineage>
        <taxon>Bacteria</taxon>
        <taxon>Bacillati</taxon>
        <taxon>Actinomycetota</taxon>
        <taxon>Coriobacteriia</taxon>
        <taxon>Eggerthellales</taxon>
        <taxon>Eggerthellaceae</taxon>
        <taxon>Adlercreutzia</taxon>
    </lineage>
</organism>
<feature type="region of interest" description="Disordered" evidence="1">
    <location>
        <begin position="51"/>
        <end position="92"/>
    </location>
</feature>
<proteinExistence type="predicted"/>
<gene>
    <name evidence="2" type="ORF">LPT13_10330</name>
</gene>
<name>A0ABS9WIN2_9ACTN</name>